<evidence type="ECO:0000313" key="2">
    <source>
        <dbReference type="Proteomes" id="UP000187439"/>
    </source>
</evidence>
<proteinExistence type="predicted"/>
<protein>
    <submittedName>
        <fullName evidence="1">Uncharacterized protein</fullName>
    </submittedName>
</protein>
<comment type="caution">
    <text evidence="1">The sequence shown here is derived from an EMBL/GenBank/DDBJ whole genome shotgun (WGS) entry which is preliminary data.</text>
</comment>
<reference evidence="1 2" key="1">
    <citation type="submission" date="2016-10" db="EMBL/GenBank/DDBJ databases">
        <title>Paenibacillus species isolates.</title>
        <authorList>
            <person name="Beno S.M."/>
        </authorList>
    </citation>
    <scope>NUCLEOTIDE SEQUENCE [LARGE SCALE GENOMIC DNA]</scope>
    <source>
        <strain evidence="1 2">FSL H7-0710</strain>
    </source>
</reference>
<dbReference type="AlphaFoldDB" id="A0A1R0Y016"/>
<dbReference type="EMBL" id="MPTC01000009">
    <property type="protein sequence ID" value="OMD40675.1"/>
    <property type="molecule type" value="Genomic_DNA"/>
</dbReference>
<evidence type="ECO:0000313" key="1">
    <source>
        <dbReference type="EMBL" id="OMD40675.1"/>
    </source>
</evidence>
<dbReference type="Proteomes" id="UP000187439">
    <property type="component" value="Unassembled WGS sequence"/>
</dbReference>
<name>A0A1R0Y016_9BACL</name>
<sequence>MYYEGELFLPKIELNMTLNQSIAIITDLKRKQLLMSQLVDHSHYYIFRAGPHYLGMDVCPNSSVCHFVSVAVEGRVREQ</sequence>
<gene>
    <name evidence="1" type="ORF">BSK52_12440</name>
</gene>
<accession>A0A1R0Y016</accession>
<organism evidence="1 2">
    <name type="scientific">Paenibacillus odorifer</name>
    <dbReference type="NCBI Taxonomy" id="189426"/>
    <lineage>
        <taxon>Bacteria</taxon>
        <taxon>Bacillati</taxon>
        <taxon>Bacillota</taxon>
        <taxon>Bacilli</taxon>
        <taxon>Bacillales</taxon>
        <taxon>Paenibacillaceae</taxon>
        <taxon>Paenibacillus</taxon>
    </lineage>
</organism>